<comment type="caution">
    <text evidence="2">The sequence shown here is derived from an EMBL/GenBank/DDBJ whole genome shotgun (WGS) entry which is preliminary data.</text>
</comment>
<feature type="domain" description="Bacterial sugar transferase" evidence="1">
    <location>
        <begin position="11"/>
        <end position="67"/>
    </location>
</feature>
<feature type="non-terminal residue" evidence="2">
    <location>
        <position position="1"/>
    </location>
</feature>
<dbReference type="PANTHER" id="PTHR30576:SF10">
    <property type="entry name" value="SLL5057 PROTEIN"/>
    <property type="match status" value="1"/>
</dbReference>
<dbReference type="InterPro" id="IPR003362">
    <property type="entry name" value="Bact_transf"/>
</dbReference>
<evidence type="ECO:0000259" key="1">
    <source>
        <dbReference type="Pfam" id="PF02397"/>
    </source>
</evidence>
<name>X1H252_9ZZZZ</name>
<evidence type="ECO:0000313" key="2">
    <source>
        <dbReference type="EMBL" id="GAH51180.1"/>
    </source>
</evidence>
<proteinExistence type="predicted"/>
<gene>
    <name evidence="2" type="ORF">S03H2_37784</name>
</gene>
<accession>X1H252</accession>
<protein>
    <recommendedName>
        <fullName evidence="1">Bacterial sugar transferase domain-containing protein</fullName>
    </recommendedName>
</protein>
<organism evidence="2">
    <name type="scientific">marine sediment metagenome</name>
    <dbReference type="NCBI Taxonomy" id="412755"/>
    <lineage>
        <taxon>unclassified sequences</taxon>
        <taxon>metagenomes</taxon>
        <taxon>ecological metagenomes</taxon>
    </lineage>
</organism>
<sequence>CPYEVEEYLPWHYHRFEATQGLTGLWQVTARSSADFDYMVQLDIEYIKHQNLWLDIKIILRTPLVVLSTDGAH</sequence>
<reference evidence="2" key="1">
    <citation type="journal article" date="2014" name="Front. Microbiol.">
        <title>High frequency of phylogenetically diverse reductive dehalogenase-homologous genes in deep subseafloor sedimentary metagenomes.</title>
        <authorList>
            <person name="Kawai M."/>
            <person name="Futagami T."/>
            <person name="Toyoda A."/>
            <person name="Takaki Y."/>
            <person name="Nishi S."/>
            <person name="Hori S."/>
            <person name="Arai W."/>
            <person name="Tsubouchi T."/>
            <person name="Morono Y."/>
            <person name="Uchiyama I."/>
            <person name="Ito T."/>
            <person name="Fujiyama A."/>
            <person name="Inagaki F."/>
            <person name="Takami H."/>
        </authorList>
    </citation>
    <scope>NUCLEOTIDE SEQUENCE</scope>
    <source>
        <strain evidence="2">Expedition CK06-06</strain>
    </source>
</reference>
<dbReference type="Pfam" id="PF02397">
    <property type="entry name" value="Bac_transf"/>
    <property type="match status" value="1"/>
</dbReference>
<dbReference type="EMBL" id="BARU01023271">
    <property type="protein sequence ID" value="GAH51180.1"/>
    <property type="molecule type" value="Genomic_DNA"/>
</dbReference>
<dbReference type="PANTHER" id="PTHR30576">
    <property type="entry name" value="COLANIC BIOSYNTHESIS UDP-GLUCOSE LIPID CARRIER TRANSFERASE"/>
    <property type="match status" value="1"/>
</dbReference>
<dbReference type="GO" id="GO:0016780">
    <property type="term" value="F:phosphotransferase activity, for other substituted phosphate groups"/>
    <property type="evidence" value="ECO:0007669"/>
    <property type="project" value="TreeGrafter"/>
</dbReference>
<dbReference type="AlphaFoldDB" id="X1H252"/>